<evidence type="ECO:0000256" key="4">
    <source>
        <dbReference type="ARBA" id="ARBA00023136"/>
    </source>
</evidence>
<name>A0AAD9DSU4_9TELE</name>
<keyword evidence="4 5" id="KW-0472">Membrane</keyword>
<accession>A0AAD9DSU4</accession>
<evidence type="ECO:0000256" key="5">
    <source>
        <dbReference type="SAM" id="Phobius"/>
    </source>
</evidence>
<feature type="transmembrane region" description="Helical" evidence="5">
    <location>
        <begin position="12"/>
        <end position="33"/>
    </location>
</feature>
<dbReference type="InterPro" id="IPR011547">
    <property type="entry name" value="SLC26A/SulP_dom"/>
</dbReference>
<sequence length="83" mass="8995">MSFTRINLCPAGECCSSIWTLCCFFPILTYFFLGTSRHLSVGPFPVTCLMVGSVVLNLAPDEQFMHLGNGSAMNGTPVDSETI</sequence>
<comment type="subcellular location">
    <subcellularLocation>
        <location evidence="1">Membrane</location>
        <topology evidence="1">Multi-pass membrane protein</topology>
    </subcellularLocation>
</comment>
<dbReference type="AlphaFoldDB" id="A0AAD9DSU4"/>
<protein>
    <recommendedName>
        <fullName evidence="6">SLC26A/SulP transporter domain-containing protein</fullName>
    </recommendedName>
</protein>
<keyword evidence="8" id="KW-1185">Reference proteome</keyword>
<dbReference type="Proteomes" id="UP001239994">
    <property type="component" value="Unassembled WGS sequence"/>
</dbReference>
<keyword evidence="2 5" id="KW-0812">Transmembrane</keyword>
<evidence type="ECO:0000313" key="7">
    <source>
        <dbReference type="EMBL" id="KAK1790457.1"/>
    </source>
</evidence>
<dbReference type="Pfam" id="PF00916">
    <property type="entry name" value="Sulfate_transp"/>
    <property type="match status" value="1"/>
</dbReference>
<evidence type="ECO:0000313" key="8">
    <source>
        <dbReference type="Proteomes" id="UP001239994"/>
    </source>
</evidence>
<gene>
    <name evidence="7" type="ORF">P4O66_014356</name>
</gene>
<feature type="domain" description="SLC26A/SulP transporter" evidence="6">
    <location>
        <begin position="22"/>
        <end position="62"/>
    </location>
</feature>
<proteinExistence type="predicted"/>
<organism evidence="7 8">
    <name type="scientific">Electrophorus voltai</name>
    <dbReference type="NCBI Taxonomy" id="2609070"/>
    <lineage>
        <taxon>Eukaryota</taxon>
        <taxon>Metazoa</taxon>
        <taxon>Chordata</taxon>
        <taxon>Craniata</taxon>
        <taxon>Vertebrata</taxon>
        <taxon>Euteleostomi</taxon>
        <taxon>Actinopterygii</taxon>
        <taxon>Neopterygii</taxon>
        <taxon>Teleostei</taxon>
        <taxon>Ostariophysi</taxon>
        <taxon>Gymnotiformes</taxon>
        <taxon>Gymnotoidei</taxon>
        <taxon>Gymnotidae</taxon>
        <taxon>Electrophorus</taxon>
    </lineage>
</organism>
<dbReference type="EMBL" id="JAROKS010000021">
    <property type="protein sequence ID" value="KAK1790457.1"/>
    <property type="molecule type" value="Genomic_DNA"/>
</dbReference>
<feature type="transmembrane region" description="Helical" evidence="5">
    <location>
        <begin position="39"/>
        <end position="59"/>
    </location>
</feature>
<evidence type="ECO:0000256" key="1">
    <source>
        <dbReference type="ARBA" id="ARBA00004141"/>
    </source>
</evidence>
<comment type="caution">
    <text evidence="7">The sequence shown here is derived from an EMBL/GenBank/DDBJ whole genome shotgun (WGS) entry which is preliminary data.</text>
</comment>
<dbReference type="GO" id="GO:0016020">
    <property type="term" value="C:membrane"/>
    <property type="evidence" value="ECO:0007669"/>
    <property type="project" value="UniProtKB-SubCell"/>
</dbReference>
<evidence type="ECO:0000256" key="2">
    <source>
        <dbReference type="ARBA" id="ARBA00022692"/>
    </source>
</evidence>
<evidence type="ECO:0000259" key="6">
    <source>
        <dbReference type="Pfam" id="PF00916"/>
    </source>
</evidence>
<keyword evidence="3 5" id="KW-1133">Transmembrane helix</keyword>
<evidence type="ECO:0000256" key="3">
    <source>
        <dbReference type="ARBA" id="ARBA00022989"/>
    </source>
</evidence>
<reference evidence="7" key="1">
    <citation type="submission" date="2023-03" db="EMBL/GenBank/DDBJ databases">
        <title>Electrophorus voltai genome.</title>
        <authorList>
            <person name="Bian C."/>
        </authorList>
    </citation>
    <scope>NUCLEOTIDE SEQUENCE</scope>
    <source>
        <strain evidence="7">CB-2022</strain>
        <tissue evidence="7">Muscle</tissue>
    </source>
</reference>